<dbReference type="AlphaFoldDB" id="A0A3B1D885"/>
<accession>A0A3B1D885</accession>
<evidence type="ECO:0000256" key="1">
    <source>
        <dbReference type="SAM" id="Phobius"/>
    </source>
</evidence>
<keyword evidence="1" id="KW-0812">Transmembrane</keyword>
<dbReference type="EMBL" id="UOGJ01000024">
    <property type="protein sequence ID" value="VAX35021.1"/>
    <property type="molecule type" value="Genomic_DNA"/>
</dbReference>
<evidence type="ECO:0000313" key="2">
    <source>
        <dbReference type="EMBL" id="VAX35021.1"/>
    </source>
</evidence>
<keyword evidence="1" id="KW-0472">Membrane</keyword>
<keyword evidence="1" id="KW-1133">Transmembrane helix</keyword>
<proteinExistence type="predicted"/>
<protein>
    <submittedName>
        <fullName evidence="2">Uncharacterized protein</fullName>
    </submittedName>
</protein>
<feature type="transmembrane region" description="Helical" evidence="1">
    <location>
        <begin position="42"/>
        <end position="63"/>
    </location>
</feature>
<name>A0A3B1D885_9ZZZZ</name>
<gene>
    <name evidence="2" type="ORF">MNBD_UNCLBAC01-1785</name>
</gene>
<organism evidence="2">
    <name type="scientific">hydrothermal vent metagenome</name>
    <dbReference type="NCBI Taxonomy" id="652676"/>
    <lineage>
        <taxon>unclassified sequences</taxon>
        <taxon>metagenomes</taxon>
        <taxon>ecological metagenomes</taxon>
    </lineage>
</organism>
<sequence length="71" mass="8259">MFFKNVLKTTSFLFFFFFIFVSGIEACPVCIKSSGGYLDKIFMPIGGLLLAPFIIFFIIFFIIKKFIRTHE</sequence>
<reference evidence="2" key="1">
    <citation type="submission" date="2018-06" db="EMBL/GenBank/DDBJ databases">
        <authorList>
            <person name="Zhirakovskaya E."/>
        </authorList>
    </citation>
    <scope>NUCLEOTIDE SEQUENCE</scope>
</reference>